<dbReference type="Proteomes" id="UP001601422">
    <property type="component" value="Unassembled WGS sequence"/>
</dbReference>
<evidence type="ECO:0000256" key="1">
    <source>
        <dbReference type="SAM" id="SignalP"/>
    </source>
</evidence>
<evidence type="ECO:0008006" key="4">
    <source>
        <dbReference type="Google" id="ProtNLM"/>
    </source>
</evidence>
<feature type="signal peptide" evidence="1">
    <location>
        <begin position="1"/>
        <end position="29"/>
    </location>
</feature>
<gene>
    <name evidence="2" type="ORF">ACFYQT_22310</name>
</gene>
<organism evidence="2 3">
    <name type="scientific">Streptomyces tibetensis</name>
    <dbReference type="NCBI Taxonomy" id="2382123"/>
    <lineage>
        <taxon>Bacteria</taxon>
        <taxon>Bacillati</taxon>
        <taxon>Actinomycetota</taxon>
        <taxon>Actinomycetes</taxon>
        <taxon>Kitasatosporales</taxon>
        <taxon>Streptomycetaceae</taxon>
        <taxon>Streptomyces</taxon>
    </lineage>
</organism>
<evidence type="ECO:0000313" key="2">
    <source>
        <dbReference type="EMBL" id="MFF0006158.1"/>
    </source>
</evidence>
<name>A0ABW6MYQ8_9ACTN</name>
<keyword evidence="3" id="KW-1185">Reference proteome</keyword>
<reference evidence="2 3" key="1">
    <citation type="submission" date="2024-10" db="EMBL/GenBank/DDBJ databases">
        <title>The Natural Products Discovery Center: Release of the First 8490 Sequenced Strains for Exploring Actinobacteria Biosynthetic Diversity.</title>
        <authorList>
            <person name="Kalkreuter E."/>
            <person name="Kautsar S.A."/>
            <person name="Yang D."/>
            <person name="Bader C.D."/>
            <person name="Teijaro C.N."/>
            <person name="Fluegel L."/>
            <person name="Davis C.M."/>
            <person name="Simpson J.R."/>
            <person name="Lauterbach L."/>
            <person name="Steele A.D."/>
            <person name="Gui C."/>
            <person name="Meng S."/>
            <person name="Li G."/>
            <person name="Viehrig K."/>
            <person name="Ye F."/>
            <person name="Su P."/>
            <person name="Kiefer A.F."/>
            <person name="Nichols A."/>
            <person name="Cepeda A.J."/>
            <person name="Yan W."/>
            <person name="Fan B."/>
            <person name="Jiang Y."/>
            <person name="Adhikari A."/>
            <person name="Zheng C.-J."/>
            <person name="Schuster L."/>
            <person name="Cowan T.M."/>
            <person name="Smanski M.J."/>
            <person name="Chevrette M.G."/>
            <person name="De Carvalho L.P.S."/>
            <person name="Shen B."/>
        </authorList>
    </citation>
    <scope>NUCLEOTIDE SEQUENCE [LARGE SCALE GENOMIC DNA]</scope>
    <source>
        <strain evidence="2 3">NPDC005497</strain>
    </source>
</reference>
<keyword evidence="1" id="KW-0732">Signal</keyword>
<dbReference type="RefSeq" id="WP_389830579.1">
    <property type="nucleotide sequence ID" value="NZ_JBIAJP010000006.1"/>
</dbReference>
<sequence>MRHLQRLLGAAVACGALAAAAAGTGPAHALDNELWISAPYETVLPGADAGGSAPERRLDVAVSRDVADGRVPAGQLTVDVSEIAGFARVSWPANCAPESETRAVCAFPEMPAGTDSVPAATFKLRALPGADVGSSGQVRYSATAGDLTSHAGQTRVGVGNGPDLGLSEAPHQRDLRPGTVTSVRATLSNTGNRTAERTLLWINASYGLRFTERHANCEYREHDTGTGALCVLDEAVAPGQRFALDTELGVGRKALYERFDHSVQPYSDEALAEARGEWTWTRGTGAELDLRPAAGGARASAPEPDIDPQDNYGTVILDARNTADLELTGSRVRGAAGDTVTAKITVHNRGPAWVASLGVGAAVATVRFQAPEGTTVGPLPEDRCRPAEDGTSPTTYYCRTPIHLHDKASYTFEIPLRIDRVVRGARTTAATLNDDPELSIRKFDPNLRNNRTEIVVNR</sequence>
<evidence type="ECO:0000313" key="3">
    <source>
        <dbReference type="Proteomes" id="UP001601422"/>
    </source>
</evidence>
<feature type="chain" id="PRO_5046794775" description="DUF11 domain-containing protein" evidence="1">
    <location>
        <begin position="30"/>
        <end position="458"/>
    </location>
</feature>
<accession>A0ABW6MYQ8</accession>
<protein>
    <recommendedName>
        <fullName evidence="4">DUF11 domain-containing protein</fullName>
    </recommendedName>
</protein>
<dbReference type="EMBL" id="JBIAJP010000006">
    <property type="protein sequence ID" value="MFF0006158.1"/>
    <property type="molecule type" value="Genomic_DNA"/>
</dbReference>
<proteinExistence type="predicted"/>
<comment type="caution">
    <text evidence="2">The sequence shown here is derived from an EMBL/GenBank/DDBJ whole genome shotgun (WGS) entry which is preliminary data.</text>
</comment>